<name>S7T9M5_DESML</name>
<reference evidence="1 2" key="1">
    <citation type="journal article" date="2013" name="Genome Announc.">
        <title>Draft genome sequences for three mercury-methylating, sulfate-reducing bacteria.</title>
        <authorList>
            <person name="Brown S.D."/>
            <person name="Hurt R.A.Jr."/>
            <person name="Gilmour C.C."/>
            <person name="Elias D.A."/>
        </authorList>
    </citation>
    <scope>NUCLEOTIDE SEQUENCE [LARGE SCALE GENOMIC DNA]</scope>
    <source>
        <strain evidence="1 2">DSM 2059</strain>
    </source>
</reference>
<dbReference type="AlphaFoldDB" id="S7T9M5"/>
<gene>
    <name evidence="1" type="ORF">dsmv_0860</name>
</gene>
<evidence type="ECO:0000313" key="1">
    <source>
        <dbReference type="EMBL" id="EPR33321.1"/>
    </source>
</evidence>
<dbReference type="EMBL" id="ATHJ01000127">
    <property type="protein sequence ID" value="EPR33321.1"/>
    <property type="molecule type" value="Genomic_DNA"/>
</dbReference>
<evidence type="ECO:0000313" key="2">
    <source>
        <dbReference type="Proteomes" id="UP000014977"/>
    </source>
</evidence>
<protein>
    <submittedName>
        <fullName evidence="1">Uncharacterized protein</fullName>
    </submittedName>
</protein>
<dbReference type="RefSeq" id="WP_020878443.1">
    <property type="nucleotide sequence ID" value="NZ_ATHJ01000127.1"/>
</dbReference>
<proteinExistence type="predicted"/>
<organism evidence="1 2">
    <name type="scientific">Desulfococcus multivorans DSM 2059</name>
    <dbReference type="NCBI Taxonomy" id="1121405"/>
    <lineage>
        <taxon>Bacteria</taxon>
        <taxon>Pseudomonadati</taxon>
        <taxon>Thermodesulfobacteriota</taxon>
        <taxon>Desulfobacteria</taxon>
        <taxon>Desulfobacterales</taxon>
        <taxon>Desulfococcaceae</taxon>
        <taxon>Desulfococcus</taxon>
    </lineage>
</organism>
<sequence>MGWIETFKKAGKSVSSKIGEIDIEGRTVSLLMANLNRNLVKNREVFVPQAILENEIAELLKEQDGRIKTTLTSLTCEEEQIKIDLNIKTRLTDNNARVVLRIREFVIGKHRQVAVCQVLNENLVGNNVLGIISAGIIKVTVDDIVEKVISRQEISEIASYSPHTQWVTIDLSKLEMVQKLMKPFGFANISPLDAVCIKAAHKAGGVVISAELAPEFKTIMDSKTILGQK</sequence>
<dbReference type="Proteomes" id="UP000014977">
    <property type="component" value="Unassembled WGS sequence"/>
</dbReference>
<accession>S7T9M5</accession>
<comment type="caution">
    <text evidence="1">The sequence shown here is derived from an EMBL/GenBank/DDBJ whole genome shotgun (WGS) entry which is preliminary data.</text>
</comment>
<keyword evidence="2" id="KW-1185">Reference proteome</keyword>